<feature type="transmembrane region" description="Helical" evidence="4">
    <location>
        <begin position="663"/>
        <end position="686"/>
    </location>
</feature>
<gene>
    <name evidence="6" type="ORF">cyc_03045</name>
</gene>
<feature type="domain" description="RING-type" evidence="5">
    <location>
        <begin position="34"/>
        <end position="72"/>
    </location>
</feature>
<comment type="caution">
    <text evidence="6">The sequence shown here is derived from an EMBL/GenBank/DDBJ whole genome shotgun (WGS) entry which is preliminary data.</text>
</comment>
<dbReference type="Proteomes" id="UP000095192">
    <property type="component" value="Unassembled WGS sequence"/>
</dbReference>
<keyword evidence="1" id="KW-0863">Zinc-finger</keyword>
<dbReference type="GO" id="GO:0008270">
    <property type="term" value="F:zinc ion binding"/>
    <property type="evidence" value="ECO:0007669"/>
    <property type="project" value="UniProtKB-KW"/>
</dbReference>
<feature type="compositionally biased region" description="Basic and acidic residues" evidence="3">
    <location>
        <begin position="99"/>
        <end position="116"/>
    </location>
</feature>
<feature type="transmembrane region" description="Helical" evidence="4">
    <location>
        <begin position="698"/>
        <end position="717"/>
    </location>
</feature>
<dbReference type="Gene3D" id="3.30.40.10">
    <property type="entry name" value="Zinc/RING finger domain, C3HC4 (zinc finger)"/>
    <property type="match status" value="1"/>
</dbReference>
<protein>
    <recommendedName>
        <fullName evidence="5">RING-type domain-containing protein</fullName>
    </recommendedName>
</protein>
<keyword evidence="1" id="KW-0862">Zinc</keyword>
<keyword evidence="1" id="KW-0479">Metal-binding</keyword>
<evidence type="ECO:0000256" key="3">
    <source>
        <dbReference type="SAM" id="MobiDB-lite"/>
    </source>
</evidence>
<keyword evidence="4" id="KW-0472">Membrane</keyword>
<evidence type="ECO:0000256" key="1">
    <source>
        <dbReference type="PROSITE-ProRule" id="PRU00175"/>
    </source>
</evidence>
<keyword evidence="4" id="KW-1133">Transmembrane helix</keyword>
<organism evidence="6 7">
    <name type="scientific">Cyclospora cayetanensis</name>
    <dbReference type="NCBI Taxonomy" id="88456"/>
    <lineage>
        <taxon>Eukaryota</taxon>
        <taxon>Sar</taxon>
        <taxon>Alveolata</taxon>
        <taxon>Apicomplexa</taxon>
        <taxon>Conoidasida</taxon>
        <taxon>Coccidia</taxon>
        <taxon>Eucoccidiorida</taxon>
        <taxon>Eimeriorina</taxon>
        <taxon>Eimeriidae</taxon>
        <taxon>Cyclospora</taxon>
    </lineage>
</organism>
<feature type="region of interest" description="Disordered" evidence="3">
    <location>
        <begin position="513"/>
        <end position="538"/>
    </location>
</feature>
<keyword evidence="4" id="KW-0812">Transmembrane</keyword>
<name>A0A1D3D768_9EIME</name>
<keyword evidence="2" id="KW-0175">Coiled coil</keyword>
<evidence type="ECO:0000313" key="7">
    <source>
        <dbReference type="Proteomes" id="UP000095192"/>
    </source>
</evidence>
<dbReference type="SMART" id="SM00184">
    <property type="entry name" value="RING"/>
    <property type="match status" value="1"/>
</dbReference>
<dbReference type="GO" id="GO:0043161">
    <property type="term" value="P:proteasome-mediated ubiquitin-dependent protein catabolic process"/>
    <property type="evidence" value="ECO:0007669"/>
    <property type="project" value="TreeGrafter"/>
</dbReference>
<dbReference type="Pfam" id="PF13923">
    <property type="entry name" value="zf-C3HC4_2"/>
    <property type="match status" value="1"/>
</dbReference>
<evidence type="ECO:0000313" key="6">
    <source>
        <dbReference type="EMBL" id="OEH79295.1"/>
    </source>
</evidence>
<feature type="region of interest" description="Disordered" evidence="3">
    <location>
        <begin position="471"/>
        <end position="492"/>
    </location>
</feature>
<feature type="region of interest" description="Disordered" evidence="3">
    <location>
        <begin position="99"/>
        <end position="118"/>
    </location>
</feature>
<dbReference type="SUPFAM" id="SSF57850">
    <property type="entry name" value="RING/U-box"/>
    <property type="match status" value="1"/>
</dbReference>
<evidence type="ECO:0000256" key="4">
    <source>
        <dbReference type="SAM" id="Phobius"/>
    </source>
</evidence>
<proteinExistence type="predicted"/>
<dbReference type="PANTHER" id="PTHR44080">
    <property type="entry name" value="E3 UBIQUITIN-PROTEIN LIGASE COP1"/>
    <property type="match status" value="1"/>
</dbReference>
<evidence type="ECO:0000256" key="2">
    <source>
        <dbReference type="SAM" id="Coils"/>
    </source>
</evidence>
<sequence length="727" mass="79759">MPPEVLQAWGSPTKISGSTCDVLAPQSLVEQVTCPICLEVLSQPLLTPCGHVGCGVCMILTVRSRGRCPLCNCSISNPRVLQPFLSKCILQQLQQLQERQPEEEHAAQQEQPREAVQRQQTFEGTEVLQLLQQLQRQQQEEEEEQVLLQQEDSDLLIADVGSQLPLDQAESPRLQLQQHEGSEQESLDEELQRIHPFCFSEAQTMRGAKVLQRLIELEERREEHRNATSDRQEASQQELLGSYLDRFSQTYYTVNLKQRGQRGAAETYPAQKDFSGGAVGDGQEGGLQGGQWLGSLLNWQPFGVELMQRASFYNRLLVRCSACRKVIPIARDGQRLTKLMGRLLWQSFVYWMKATAVDPLEAESQEEQEARAHLESLQQDLTRVQQQLNAARRGHMEAVQRHEASCKRRLVKCACCLKYITLEHAETFRDWPTAEQQQQEGLVIVQSDTLEPLAASGDSAATTTNITTQEAAAATSTGTTTQEAAAATSTSTTAQEAAAATSTSITAQEAATATTTSITTQEAATATSTSITTQEAATATTTTPIFNAQGTPAEEAQAAPAIRRATQRVRYFPLLEPSAASCLFGFSPAETGGDLSTETEAGVFAPFSPALRHIAHVEQALAYRIETEGFEMHAFECNGYVPICSKKCAVLEPQRLRTELHEALLLLGATWSLGLPLCFLLGIVVSQASQSLLERLQLLFPSVASFIGGVCAGFFKVPVHALSVLRG</sequence>
<dbReference type="InParanoid" id="A0A1D3D768"/>
<accession>A0A1D3D768</accession>
<feature type="region of interest" description="Disordered" evidence="3">
    <location>
        <begin position="168"/>
        <end position="189"/>
    </location>
</feature>
<dbReference type="PROSITE" id="PS50089">
    <property type="entry name" value="ZF_RING_2"/>
    <property type="match status" value="1"/>
</dbReference>
<dbReference type="InterPro" id="IPR001841">
    <property type="entry name" value="Znf_RING"/>
</dbReference>
<dbReference type="GO" id="GO:0061630">
    <property type="term" value="F:ubiquitin protein ligase activity"/>
    <property type="evidence" value="ECO:0007669"/>
    <property type="project" value="InterPro"/>
</dbReference>
<reference evidence="6 7" key="1">
    <citation type="journal article" date="2016" name="BMC Genomics">
        <title>Comparative genomics reveals Cyclospora cayetanensis possesses coccidia-like metabolism and invasion components but unique surface antigens.</title>
        <authorList>
            <person name="Liu S."/>
            <person name="Wang L."/>
            <person name="Zheng H."/>
            <person name="Xu Z."/>
            <person name="Roellig D.M."/>
            <person name="Li N."/>
            <person name="Frace M.A."/>
            <person name="Tang K."/>
            <person name="Arrowood M.J."/>
            <person name="Moss D.M."/>
            <person name="Zhang L."/>
            <person name="Feng Y."/>
            <person name="Xiao L."/>
        </authorList>
    </citation>
    <scope>NUCLEOTIDE SEQUENCE [LARGE SCALE GENOMIC DNA]</scope>
    <source>
        <strain evidence="6 7">CHN_HEN01</strain>
    </source>
</reference>
<dbReference type="InterPro" id="IPR013083">
    <property type="entry name" value="Znf_RING/FYVE/PHD"/>
</dbReference>
<evidence type="ECO:0000259" key="5">
    <source>
        <dbReference type="PROSITE" id="PS50089"/>
    </source>
</evidence>
<feature type="coiled-coil region" evidence="2">
    <location>
        <begin position="124"/>
        <end position="151"/>
    </location>
</feature>
<dbReference type="VEuPathDB" id="ToxoDB:cyc_03045"/>
<dbReference type="EMBL" id="JROU02000435">
    <property type="protein sequence ID" value="OEH79295.1"/>
    <property type="molecule type" value="Genomic_DNA"/>
</dbReference>
<dbReference type="AlphaFoldDB" id="A0A1D3D768"/>
<feature type="coiled-coil region" evidence="2">
    <location>
        <begin position="360"/>
        <end position="394"/>
    </location>
</feature>
<keyword evidence="7" id="KW-1185">Reference proteome</keyword>
<dbReference type="InterPro" id="IPR042755">
    <property type="entry name" value="COP1"/>
</dbReference>
<dbReference type="PANTHER" id="PTHR44080:SF1">
    <property type="entry name" value="E3 UBIQUITIN-PROTEIN LIGASE COP1"/>
    <property type="match status" value="1"/>
</dbReference>